<evidence type="ECO:0000259" key="6">
    <source>
        <dbReference type="Pfam" id="PF10566"/>
    </source>
</evidence>
<dbReference type="InterPro" id="IPR017853">
    <property type="entry name" value="GH"/>
</dbReference>
<dbReference type="InterPro" id="IPR029486">
    <property type="entry name" value="GH97_N"/>
</dbReference>
<dbReference type="Pfam" id="PF10566">
    <property type="entry name" value="Glyco_hydro_97"/>
    <property type="match status" value="1"/>
</dbReference>
<dbReference type="GO" id="GO:0016798">
    <property type="term" value="F:hydrolase activity, acting on glycosyl bonds"/>
    <property type="evidence" value="ECO:0007669"/>
    <property type="project" value="UniProtKB-KW"/>
</dbReference>
<dbReference type="SUPFAM" id="SSF51445">
    <property type="entry name" value="(Trans)glycosidases"/>
    <property type="match status" value="1"/>
</dbReference>
<evidence type="ECO:0000256" key="2">
    <source>
        <dbReference type="ARBA" id="ARBA00011245"/>
    </source>
</evidence>
<gene>
    <name evidence="9" type="ORF">H6D15_05595</name>
</gene>
<dbReference type="RefSeq" id="WP_204971392.1">
    <property type="nucleotide sequence ID" value="NZ_JAAZTS010000005.1"/>
</dbReference>
<protein>
    <submittedName>
        <fullName evidence="9">Glycoside hydrolase family 97 protein</fullName>
    </submittedName>
</protein>
<keyword evidence="5" id="KW-0326">Glycosidase</keyword>
<evidence type="ECO:0000313" key="9">
    <source>
        <dbReference type="EMBL" id="MBM6857080.1"/>
    </source>
</evidence>
<dbReference type="Gene3D" id="2.70.98.10">
    <property type="match status" value="1"/>
</dbReference>
<dbReference type="Pfam" id="PF14509">
    <property type="entry name" value="GH97_C"/>
    <property type="match status" value="1"/>
</dbReference>
<evidence type="ECO:0000259" key="8">
    <source>
        <dbReference type="Pfam" id="PF14509"/>
    </source>
</evidence>
<dbReference type="InterPro" id="IPR029483">
    <property type="entry name" value="GH97_C"/>
</dbReference>
<evidence type="ECO:0000256" key="1">
    <source>
        <dbReference type="ARBA" id="ARBA00001913"/>
    </source>
</evidence>
<evidence type="ECO:0000256" key="4">
    <source>
        <dbReference type="ARBA" id="ARBA00022837"/>
    </source>
</evidence>
<dbReference type="InterPro" id="IPR052720">
    <property type="entry name" value="Glycosyl_hydrolase_97"/>
</dbReference>
<name>A0AA40ZSF0_9BACT</name>
<reference evidence="9 10" key="1">
    <citation type="journal article" date="2021" name="Sci. Rep.">
        <title>The distribution of antibiotic resistance genes in chicken gut microbiota commensals.</title>
        <authorList>
            <person name="Juricova H."/>
            <person name="Matiasovicova J."/>
            <person name="Kubasova T."/>
            <person name="Cejkova D."/>
            <person name="Rychlik I."/>
        </authorList>
    </citation>
    <scope>NUCLEOTIDE SEQUENCE [LARGE SCALE GENOMIC DNA]</scope>
    <source>
        <strain evidence="9 10">An421</strain>
    </source>
</reference>
<keyword evidence="4" id="KW-0106">Calcium</keyword>
<dbReference type="InterPro" id="IPR019563">
    <property type="entry name" value="GH97_catalytic"/>
</dbReference>
<dbReference type="GO" id="GO:0030246">
    <property type="term" value="F:carbohydrate binding"/>
    <property type="evidence" value="ECO:0007669"/>
    <property type="project" value="InterPro"/>
</dbReference>
<proteinExistence type="predicted"/>
<evidence type="ECO:0000256" key="5">
    <source>
        <dbReference type="ARBA" id="ARBA00023295"/>
    </source>
</evidence>
<feature type="domain" description="Glycosyl-hydrolase 97 catalytic" evidence="6">
    <location>
        <begin position="313"/>
        <end position="467"/>
    </location>
</feature>
<evidence type="ECO:0000256" key="3">
    <source>
        <dbReference type="ARBA" id="ARBA00022801"/>
    </source>
</evidence>
<feature type="domain" description="Glycosyl-hydrolase 97 N-terminal" evidence="7">
    <location>
        <begin position="26"/>
        <end position="295"/>
    </location>
</feature>
<dbReference type="Gene3D" id="2.60.40.1180">
    <property type="entry name" value="Golgi alpha-mannosidase II"/>
    <property type="match status" value="1"/>
</dbReference>
<feature type="domain" description="Glycosyl-hydrolase 97 C-terminal oligomerisation" evidence="8">
    <location>
        <begin position="567"/>
        <end position="662"/>
    </location>
</feature>
<dbReference type="Proteomes" id="UP000698924">
    <property type="component" value="Unassembled WGS sequence"/>
</dbReference>
<dbReference type="Gene3D" id="3.20.20.70">
    <property type="entry name" value="Aldolase class I"/>
    <property type="match status" value="1"/>
</dbReference>
<dbReference type="InterPro" id="IPR013785">
    <property type="entry name" value="Aldolase_TIM"/>
</dbReference>
<comment type="cofactor">
    <cofactor evidence="1">
        <name>Ca(2+)</name>
        <dbReference type="ChEBI" id="CHEBI:29108"/>
    </cofactor>
</comment>
<dbReference type="PANTHER" id="PTHR35803">
    <property type="entry name" value="GLUCAN 1,4-ALPHA-GLUCOSIDASE SUSB-RELATED"/>
    <property type="match status" value="1"/>
</dbReference>
<dbReference type="InterPro" id="IPR014718">
    <property type="entry name" value="GH-type_carb-bd"/>
</dbReference>
<keyword evidence="3 9" id="KW-0378">Hydrolase</keyword>
<sequence>MKKAVLLLLLWCVLGISVYAQKSFVLKSPGGNLSTTIVAGEQLTYDVVCNGRQIMAPSNISMTLDNGTVWGTGVRIQKSRRKSVDETVFSPFYRAAQIRDHYNELVLFFKGHYRVEFRAYDDGIAYRFVSDVEKPFNIVSEQSDFNFPFDAVASVPYVRNWNEDTPDAQFFNSFENEYTTTSLSKLHKQRLMFLPVVVNVGEGMKMCITETHLENYPGLYLSASQGSNRLSAVFAPYPKQLKQGGHNQLQMLVTERENYIAKVEKARTFPWRIAIVSTSDKDLAASNLSYLLAAPSRVDDTSWIKPGKVAWEWWNDWNLEGVDFVTGVNNETYKAYIDFAASKGIEYVILDEGWAVNLKADLMQVVKDINLRELVDYAKQRNVGIILWAGYYAFDRDMENICRHYSEMGIKGFKVDFMDRDDQIITDFNYRAAAMCAKYKLVLDLHGTSKPAGLNRTYPNVLNFEGVNGLEQLKWNPVSYDQVKYDVMLPFIRQVAGPMDYTQGAMRNAAKGHYYPCYSEPMSQGTRCRQLALYVVLESPLNMLCDAPSNYMREPESTDFIAQIPTVWDETRVLEGKMGEYIVTARRKGDVWYVGGITDWNTRELTIDLSFLPEGKYQLEQFCDGVNAHRKGTDYRKQVGELSFDRKIQIKMYPGGGYVAKIQKK</sequence>
<dbReference type="InterPro" id="IPR013780">
    <property type="entry name" value="Glyco_hydro_b"/>
</dbReference>
<dbReference type="Pfam" id="PF14508">
    <property type="entry name" value="GH97_N"/>
    <property type="match status" value="1"/>
</dbReference>
<keyword evidence="10" id="KW-1185">Reference proteome</keyword>
<comment type="subunit">
    <text evidence="2">Monomer.</text>
</comment>
<organism evidence="9 10">
    <name type="scientific">Caecibacteroides pullorum</name>
    <dbReference type="NCBI Taxonomy" id="2725562"/>
    <lineage>
        <taxon>Bacteria</taxon>
        <taxon>Pseudomonadati</taxon>
        <taxon>Bacteroidota</taxon>
        <taxon>Bacteroidia</taxon>
        <taxon>Bacteroidales</taxon>
        <taxon>Bacteroidaceae</taxon>
        <taxon>Caecibacteroides</taxon>
    </lineage>
</organism>
<evidence type="ECO:0000259" key="7">
    <source>
        <dbReference type="Pfam" id="PF14508"/>
    </source>
</evidence>
<accession>A0AA40ZSF0</accession>
<evidence type="ECO:0000313" key="10">
    <source>
        <dbReference type="Proteomes" id="UP000698924"/>
    </source>
</evidence>
<dbReference type="EMBL" id="JACJMO010000005">
    <property type="protein sequence ID" value="MBM6857080.1"/>
    <property type="molecule type" value="Genomic_DNA"/>
</dbReference>
<dbReference type="AlphaFoldDB" id="A0AA40ZSF0"/>
<dbReference type="PANTHER" id="PTHR35803:SF2">
    <property type="entry name" value="RETAINING ALPHA-GALACTOSIDASE"/>
    <property type="match status" value="1"/>
</dbReference>
<comment type="caution">
    <text evidence="9">The sequence shown here is derived from an EMBL/GenBank/DDBJ whole genome shotgun (WGS) entry which is preliminary data.</text>
</comment>